<feature type="chain" id="PRO_5030742545" evidence="2">
    <location>
        <begin position="20"/>
        <end position="362"/>
    </location>
</feature>
<feature type="repeat" description="TPR" evidence="1">
    <location>
        <begin position="56"/>
        <end position="89"/>
    </location>
</feature>
<protein>
    <submittedName>
        <fullName evidence="3">Tetratricopeptide repeat protein</fullName>
    </submittedName>
</protein>
<feature type="repeat" description="TPR" evidence="1">
    <location>
        <begin position="147"/>
        <end position="180"/>
    </location>
</feature>
<dbReference type="InterPro" id="IPR011990">
    <property type="entry name" value="TPR-like_helical_dom_sf"/>
</dbReference>
<keyword evidence="2" id="KW-0732">Signal</keyword>
<dbReference type="EMBL" id="DRQG01000015">
    <property type="protein sequence ID" value="HGY54348.1"/>
    <property type="molecule type" value="Genomic_DNA"/>
</dbReference>
<reference evidence="3" key="1">
    <citation type="journal article" date="2020" name="mSystems">
        <title>Genome- and Community-Level Interaction Insights into Carbon Utilization and Element Cycling Functions of Hydrothermarchaeota in Hydrothermal Sediment.</title>
        <authorList>
            <person name="Zhou Z."/>
            <person name="Liu Y."/>
            <person name="Xu W."/>
            <person name="Pan J."/>
            <person name="Luo Z.H."/>
            <person name="Li M."/>
        </authorList>
    </citation>
    <scope>NUCLEOTIDE SEQUENCE [LARGE SCALE GENOMIC DNA]</scope>
    <source>
        <strain evidence="3">HyVt-577</strain>
    </source>
</reference>
<feature type="signal peptide" evidence="2">
    <location>
        <begin position="1"/>
        <end position="19"/>
    </location>
</feature>
<dbReference type="SMART" id="SM00028">
    <property type="entry name" value="TPR"/>
    <property type="match status" value="6"/>
</dbReference>
<dbReference type="PANTHER" id="PTHR12558">
    <property type="entry name" value="CELL DIVISION CYCLE 16,23,27"/>
    <property type="match status" value="1"/>
</dbReference>
<dbReference type="PANTHER" id="PTHR12558:SF13">
    <property type="entry name" value="CELL DIVISION CYCLE PROTEIN 27 HOMOLOG"/>
    <property type="match status" value="1"/>
</dbReference>
<dbReference type="AlphaFoldDB" id="A0A7V4WU11"/>
<keyword evidence="1" id="KW-0802">TPR repeat</keyword>
<feature type="repeat" description="TPR" evidence="1">
    <location>
        <begin position="181"/>
        <end position="214"/>
    </location>
</feature>
<dbReference type="Pfam" id="PF13432">
    <property type="entry name" value="TPR_16"/>
    <property type="match status" value="2"/>
</dbReference>
<evidence type="ECO:0000313" key="3">
    <source>
        <dbReference type="EMBL" id="HGY54348.1"/>
    </source>
</evidence>
<dbReference type="Pfam" id="PF00515">
    <property type="entry name" value="TPR_1"/>
    <property type="match status" value="1"/>
</dbReference>
<name>A0A7V4WU11_CALAY</name>
<dbReference type="Pfam" id="PF13181">
    <property type="entry name" value="TPR_8"/>
    <property type="match status" value="2"/>
</dbReference>
<dbReference type="InterPro" id="IPR019734">
    <property type="entry name" value="TPR_rpt"/>
</dbReference>
<proteinExistence type="predicted"/>
<sequence>MKKIVFSLFSILLMSILLTSCRPPELEGAFVEYKQGRIDNALNLAREATEKYPNNSEAWFLYGEIQGKKENYKEMLRAFDQALAIDKKFEPQIKQQKIFYFQEEFNKGVNNYNAYTKVEDRNSDKAKELLQKALQGFQNANMIEEDYKATSLIGFGHILLGEKDEALKYYKRCTEIKPDTADAWLALGNFYLVEQNYDEAIPPLEKALELDPNNSEAVSLLSQAYDLHGDKDKAIALYVKAMKLDPKQKAFPFNLGLIYYKSTVNDSLDEATKKEYLQKSRDYFAKVLEIDPEVKEAYKIKSSAEIQLLDFESAKETLLKASEKFPEDGEIWYFLGVAYGRLGQAAEAKAAFAKAEELGYKM</sequence>
<dbReference type="Gene3D" id="1.25.40.10">
    <property type="entry name" value="Tetratricopeptide repeat domain"/>
    <property type="match status" value="4"/>
</dbReference>
<gene>
    <name evidence="3" type="ORF">ENK44_01475</name>
</gene>
<evidence type="ECO:0000256" key="2">
    <source>
        <dbReference type="SAM" id="SignalP"/>
    </source>
</evidence>
<accession>A0A7V4WU11</accession>
<dbReference type="Proteomes" id="UP000885779">
    <property type="component" value="Unassembled WGS sequence"/>
</dbReference>
<dbReference type="SUPFAM" id="SSF48452">
    <property type="entry name" value="TPR-like"/>
    <property type="match status" value="1"/>
</dbReference>
<dbReference type="PROSITE" id="PS51257">
    <property type="entry name" value="PROKAR_LIPOPROTEIN"/>
    <property type="match status" value="1"/>
</dbReference>
<dbReference type="PROSITE" id="PS50005">
    <property type="entry name" value="TPR"/>
    <property type="match status" value="4"/>
</dbReference>
<organism evidence="3">
    <name type="scientific">Caldithrix abyssi</name>
    <dbReference type="NCBI Taxonomy" id="187145"/>
    <lineage>
        <taxon>Bacteria</taxon>
        <taxon>Pseudomonadati</taxon>
        <taxon>Calditrichota</taxon>
        <taxon>Calditrichia</taxon>
        <taxon>Calditrichales</taxon>
        <taxon>Calditrichaceae</taxon>
        <taxon>Caldithrix</taxon>
    </lineage>
</organism>
<comment type="caution">
    <text evidence="3">The sequence shown here is derived from an EMBL/GenBank/DDBJ whole genome shotgun (WGS) entry which is preliminary data.</text>
</comment>
<feature type="repeat" description="TPR" evidence="1">
    <location>
        <begin position="215"/>
        <end position="248"/>
    </location>
</feature>
<evidence type="ECO:0000256" key="1">
    <source>
        <dbReference type="PROSITE-ProRule" id="PRU00339"/>
    </source>
</evidence>
<dbReference type="PROSITE" id="PS50293">
    <property type="entry name" value="TPR_REGION"/>
    <property type="match status" value="1"/>
</dbReference>